<accession>A0A6G2B6D4</accession>
<dbReference type="PANTHER" id="PTHR43156">
    <property type="entry name" value="STAGE II SPORULATION PROTEIN E-RELATED"/>
    <property type="match status" value="1"/>
</dbReference>
<dbReference type="Pfam" id="PF07228">
    <property type="entry name" value="SpoIIE"/>
    <property type="match status" value="1"/>
</dbReference>
<reference evidence="3 4" key="1">
    <citation type="submission" date="2019-11" db="EMBL/GenBank/DDBJ databases">
        <authorList>
            <person name="Yuan L."/>
        </authorList>
    </citation>
    <scope>NUCLEOTIDE SEQUENCE [LARGE SCALE GENOMIC DNA]</scope>
    <source>
        <strain evidence="3 4">TRM43335</strain>
    </source>
</reference>
<evidence type="ECO:0000313" key="4">
    <source>
        <dbReference type="Proteomes" id="UP000473014"/>
    </source>
</evidence>
<organism evidence="3 4">
    <name type="scientific">Streptomyces taklimakanensis</name>
    <dbReference type="NCBI Taxonomy" id="2569853"/>
    <lineage>
        <taxon>Bacteria</taxon>
        <taxon>Bacillati</taxon>
        <taxon>Actinomycetota</taxon>
        <taxon>Actinomycetes</taxon>
        <taxon>Kitasatosporales</taxon>
        <taxon>Streptomycetaceae</taxon>
        <taxon>Streptomyces</taxon>
    </lineage>
</organism>
<keyword evidence="4" id="KW-1185">Reference proteome</keyword>
<dbReference type="OrthoDB" id="4935951at2"/>
<protein>
    <submittedName>
        <fullName evidence="3">SpoIIE family protein phosphatase</fullName>
    </submittedName>
</protein>
<evidence type="ECO:0000256" key="1">
    <source>
        <dbReference type="ARBA" id="ARBA00022801"/>
    </source>
</evidence>
<gene>
    <name evidence="3" type="ORF">F0L17_01270</name>
</gene>
<dbReference type="SUPFAM" id="SSF81606">
    <property type="entry name" value="PP2C-like"/>
    <property type="match status" value="1"/>
</dbReference>
<evidence type="ECO:0000259" key="2">
    <source>
        <dbReference type="SMART" id="SM00331"/>
    </source>
</evidence>
<dbReference type="InterPro" id="IPR052016">
    <property type="entry name" value="Bact_Sigma-Reg"/>
</dbReference>
<sequence length="397" mass="42576">MLAGLMQDSHIATLEQLPEMVAGHAAAAGLHDAVVFVVDLQETVLRQVTGRGLDAHEGGLELVVDGTLPGRAYQRVDLVPEPGGTGGTGLRRWWAPITDGVERLGVLRTDVADDGEGVREVLRALASMVALLLLSKRSFSDSYARLVRTAPMNVAAEMQQNLTPPPAFAGHDATVGAVSEPAYEIGGDAFDYAVAGTTLHLGVFDAMGHDATAGLTANVAVAACRNARRRGASLAETSRSTEETLIEQFGTSRYATGILADLDLATGHLSWVNRGHHLPLLVRAGRWVHPLWCPPAGPMGADLGLPITTCREQLQPGDRIVLYTDGITEARDTNGDEFGLDRFTEFVLRHHSGHLTLHETLRRLVHAVLEHHAGKLDDDATVLMVEWRGGHQADLTP</sequence>
<name>A0A6G2B6D4_9ACTN</name>
<evidence type="ECO:0000313" key="3">
    <source>
        <dbReference type="EMBL" id="MTE17784.1"/>
    </source>
</evidence>
<dbReference type="Gene3D" id="3.60.40.10">
    <property type="entry name" value="PPM-type phosphatase domain"/>
    <property type="match status" value="1"/>
</dbReference>
<dbReference type="InterPro" id="IPR001932">
    <property type="entry name" value="PPM-type_phosphatase-like_dom"/>
</dbReference>
<dbReference type="GO" id="GO:0016791">
    <property type="term" value="F:phosphatase activity"/>
    <property type="evidence" value="ECO:0007669"/>
    <property type="project" value="TreeGrafter"/>
</dbReference>
<feature type="domain" description="PPM-type phosphatase" evidence="2">
    <location>
        <begin position="170"/>
        <end position="387"/>
    </location>
</feature>
<dbReference type="EMBL" id="WIXO01000001">
    <property type="protein sequence ID" value="MTE17784.1"/>
    <property type="molecule type" value="Genomic_DNA"/>
</dbReference>
<proteinExistence type="predicted"/>
<dbReference type="Proteomes" id="UP000473014">
    <property type="component" value="Unassembled WGS sequence"/>
</dbReference>
<dbReference type="SMART" id="SM00331">
    <property type="entry name" value="PP2C_SIG"/>
    <property type="match status" value="1"/>
</dbReference>
<dbReference type="PANTHER" id="PTHR43156:SF2">
    <property type="entry name" value="STAGE II SPORULATION PROTEIN E"/>
    <property type="match status" value="1"/>
</dbReference>
<comment type="caution">
    <text evidence="3">The sequence shown here is derived from an EMBL/GenBank/DDBJ whole genome shotgun (WGS) entry which is preliminary data.</text>
</comment>
<dbReference type="AlphaFoldDB" id="A0A6G2B6D4"/>
<keyword evidence="1" id="KW-0378">Hydrolase</keyword>
<dbReference type="InterPro" id="IPR036457">
    <property type="entry name" value="PPM-type-like_dom_sf"/>
</dbReference>